<gene>
    <name evidence="4" type="ORF">FOZ61_008525</name>
</gene>
<organism evidence="4 5">
    <name type="scientific">Perkinsus olseni</name>
    <name type="common">Perkinsus atlanticus</name>
    <dbReference type="NCBI Taxonomy" id="32597"/>
    <lineage>
        <taxon>Eukaryota</taxon>
        <taxon>Sar</taxon>
        <taxon>Alveolata</taxon>
        <taxon>Perkinsozoa</taxon>
        <taxon>Perkinsea</taxon>
        <taxon>Perkinsida</taxon>
        <taxon>Perkinsidae</taxon>
        <taxon>Perkinsus</taxon>
    </lineage>
</organism>
<keyword evidence="2" id="KW-0732">Signal</keyword>
<dbReference type="InterPro" id="IPR001932">
    <property type="entry name" value="PPM-type_phosphatase-like_dom"/>
</dbReference>
<dbReference type="CDD" id="cd20546">
    <property type="entry name" value="CYCLIN_SpCG1C_ScCTK2-like_rpt2"/>
    <property type="match status" value="1"/>
</dbReference>
<dbReference type="OrthoDB" id="420076at2759"/>
<dbReference type="PANTHER" id="PTHR13832">
    <property type="entry name" value="PROTEIN PHOSPHATASE 2C"/>
    <property type="match status" value="1"/>
</dbReference>
<feature type="compositionally biased region" description="Polar residues" evidence="1">
    <location>
        <begin position="740"/>
        <end position="754"/>
    </location>
</feature>
<feature type="compositionally biased region" description="Polar residues" evidence="1">
    <location>
        <begin position="453"/>
        <end position="463"/>
    </location>
</feature>
<dbReference type="InterPro" id="IPR015655">
    <property type="entry name" value="PP2C"/>
</dbReference>
<feature type="compositionally biased region" description="Gly residues" evidence="1">
    <location>
        <begin position="477"/>
        <end position="488"/>
    </location>
</feature>
<comment type="caution">
    <text evidence="4">The sequence shown here is derived from an EMBL/GenBank/DDBJ whole genome shotgun (WGS) entry which is preliminary data.</text>
</comment>
<sequence>MSGLIRPALVWMPAAVVAAVKVAEVARRTRCEQAAPQGSVVGPVSPEGPQLLLSAAQATPTRPMPNARVGCHQYAANSPSEDRLALQQFPGGTLCACVFDGHGGWQVAEYLRGHLPSLLANRFPRKSGHIDARMIESACKEAFRVADQELEQHAREAQKLGFSQPVKAGACGLALLITQTSIVVANAGDCKAVLYRDQRPALALNMQHNASDVREQRRLELEHPNEDNVVRCKKEWHEPVVVAVPKSGWLAVKSWLGYPVELERLEHATKYSGCYVKGRLQPTRSFGDFYLKSAEFLYNHTSGRNFLPPPEAKGSAHAPTEPLQHSFPYITSEPEVMVYPRHEDDKFIVLGSDGLWDNVTDEEAVGFVRRLLLPAESSWSANSVAEALTGEVLNRAAKRSSKTLAELQALPQGNQRRRLHDDISVCIIDLRSSSAPSSRMAASMLAAASRYKSQSGGASSPEASSDGAPATGSTWVGDGGDAGAGRGVDGSTKAATMGSWESAEQRQQTIRLYNLARFVFEICYTLDLPEEVTATAMLYLHSVLDKMKMKDLSDDRYLIAIASIVLACKVCEDKLPRSLAAPRSGGLPTGQQGTASFTQVMRAVLDTAICHMSGQTTVHADRLHEQRRFLRDKVSLIESLVLLRVIGSNLQPELPYDVMASLLELHIYPAESLFPAGVDRAIIARVARATLNDCFRAPLCLKHRPEVLAIAAIYVTCRVLHINWSEVVSTSSGGDFEETTGASKSEGAASSTPWRSEQSKVIEYMYPSVDEAAVMECIADLMRSVYNVSGMIQQSKALQNNKRRQ</sequence>
<dbReference type="Gene3D" id="1.10.472.10">
    <property type="entry name" value="Cyclin-like"/>
    <property type="match status" value="2"/>
</dbReference>
<dbReference type="InterPro" id="IPR006671">
    <property type="entry name" value="Cyclin_N"/>
</dbReference>
<reference evidence="4 5" key="1">
    <citation type="submission" date="2020-04" db="EMBL/GenBank/DDBJ databases">
        <title>Perkinsus olseni comparative genomics.</title>
        <authorList>
            <person name="Bogema D.R."/>
        </authorList>
    </citation>
    <scope>NUCLEOTIDE SEQUENCE [LARGE SCALE GENOMIC DNA]</scope>
    <source>
        <strain evidence="4">ATCC PRA-179</strain>
    </source>
</reference>
<evidence type="ECO:0000256" key="1">
    <source>
        <dbReference type="SAM" id="MobiDB-lite"/>
    </source>
</evidence>
<dbReference type="SMART" id="SM00332">
    <property type="entry name" value="PP2Cc"/>
    <property type="match status" value="1"/>
</dbReference>
<protein>
    <recommendedName>
        <fullName evidence="3">PPM-type phosphatase domain-containing protein</fullName>
    </recommendedName>
</protein>
<dbReference type="PROSITE" id="PS51746">
    <property type="entry name" value="PPM_2"/>
    <property type="match status" value="1"/>
</dbReference>
<dbReference type="PANTHER" id="PTHR13832:SF792">
    <property type="entry name" value="GM14286P"/>
    <property type="match status" value="1"/>
</dbReference>
<dbReference type="InterPro" id="IPR036457">
    <property type="entry name" value="PPM-type-like_dom_sf"/>
</dbReference>
<proteinExistence type="predicted"/>
<feature type="signal peptide" evidence="2">
    <location>
        <begin position="1"/>
        <end position="19"/>
    </location>
</feature>
<feature type="region of interest" description="Disordered" evidence="1">
    <location>
        <begin position="453"/>
        <end position="501"/>
    </location>
</feature>
<feature type="chain" id="PRO_5029699933" description="PPM-type phosphatase domain-containing protein" evidence="2">
    <location>
        <begin position="20"/>
        <end position="805"/>
    </location>
</feature>
<evidence type="ECO:0000256" key="2">
    <source>
        <dbReference type="SAM" id="SignalP"/>
    </source>
</evidence>
<accession>A0A7J6M6T5</accession>
<evidence type="ECO:0000259" key="3">
    <source>
        <dbReference type="PROSITE" id="PS51746"/>
    </source>
</evidence>
<dbReference type="SUPFAM" id="SSF47954">
    <property type="entry name" value="Cyclin-like"/>
    <property type="match status" value="2"/>
</dbReference>
<feature type="domain" description="PPM-type phosphatase" evidence="3">
    <location>
        <begin position="68"/>
        <end position="430"/>
    </location>
</feature>
<dbReference type="Gene3D" id="3.60.40.10">
    <property type="entry name" value="PPM-type phosphatase domain"/>
    <property type="match status" value="1"/>
</dbReference>
<dbReference type="InterPro" id="IPR036915">
    <property type="entry name" value="Cyclin-like_sf"/>
</dbReference>
<evidence type="ECO:0000313" key="5">
    <source>
        <dbReference type="Proteomes" id="UP000570595"/>
    </source>
</evidence>
<dbReference type="SUPFAM" id="SSF81606">
    <property type="entry name" value="PP2C-like"/>
    <property type="match status" value="1"/>
</dbReference>
<evidence type="ECO:0000313" key="4">
    <source>
        <dbReference type="EMBL" id="KAF4667214.1"/>
    </source>
</evidence>
<dbReference type="Pfam" id="PF00134">
    <property type="entry name" value="Cyclin_N"/>
    <property type="match status" value="1"/>
</dbReference>
<feature type="region of interest" description="Disordered" evidence="1">
    <location>
        <begin position="730"/>
        <end position="754"/>
    </location>
</feature>
<name>A0A7J6M6T5_PEROL</name>
<dbReference type="EMBL" id="JABAHT010000057">
    <property type="protein sequence ID" value="KAF4667214.1"/>
    <property type="molecule type" value="Genomic_DNA"/>
</dbReference>
<dbReference type="Pfam" id="PF00481">
    <property type="entry name" value="PP2C"/>
    <property type="match status" value="2"/>
</dbReference>
<dbReference type="Proteomes" id="UP000570595">
    <property type="component" value="Unassembled WGS sequence"/>
</dbReference>
<dbReference type="CDD" id="cd00143">
    <property type="entry name" value="PP2Cc"/>
    <property type="match status" value="1"/>
</dbReference>
<dbReference type="AlphaFoldDB" id="A0A7J6M6T5"/>
<dbReference type="GO" id="GO:0004722">
    <property type="term" value="F:protein serine/threonine phosphatase activity"/>
    <property type="evidence" value="ECO:0007669"/>
    <property type="project" value="InterPro"/>
</dbReference>